<evidence type="ECO:0000256" key="5">
    <source>
        <dbReference type="ARBA" id="ARBA00023134"/>
    </source>
</evidence>
<gene>
    <name evidence="13" type="ORF">JXQ802_LOCUS15589</name>
    <name evidence="14" type="ORF">JXQ802_LOCUS15623</name>
    <name evidence="16" type="ORF">OTI717_LOCUS29397</name>
    <name evidence="12" type="ORF">PYM288_LOCUS12753</name>
    <name evidence="15" type="ORF">RFH988_LOCUS27620</name>
    <name evidence="11" type="ORF">SEV965_LOCUS6662</name>
</gene>
<evidence type="ECO:0000256" key="1">
    <source>
        <dbReference type="ARBA" id="ARBA00004193"/>
    </source>
</evidence>
<dbReference type="SMART" id="SM00173">
    <property type="entry name" value="RAS"/>
    <property type="match status" value="1"/>
</dbReference>
<evidence type="ECO:0000256" key="7">
    <source>
        <dbReference type="ARBA" id="ARBA00023288"/>
    </source>
</evidence>
<comment type="subcellular location">
    <subcellularLocation>
        <location evidence="1">Cell membrane</location>
        <topology evidence="1">Lipid-anchor</topology>
    </subcellularLocation>
</comment>
<feature type="compositionally biased region" description="Basic and acidic residues" evidence="10">
    <location>
        <begin position="232"/>
        <end position="250"/>
    </location>
</feature>
<sequence>MTSGLSDELGSLKLNDDRARLSTNSTSRRNYASGHNQRHSLHSRRAATIDHDNRDEKLRIVVLGATKVGKTCLCQQFLQEKFVTDHKETVDEMYSAEIALADRHIILEILDTAGIDEFPVMRRLAIARGDAFLIVYAVNDAYSFDIAQKMRQLVLEVKNDLTPNSIPMVIVGNKCDVDINLREVNQDYVNNIVRDQWSTDHIETTCHERESVLNAFQRLLNMANISIAHNPDLTRRSSDPNLSAHKEQRSNHKRQSCAQQ</sequence>
<dbReference type="Pfam" id="PF00071">
    <property type="entry name" value="Ras"/>
    <property type="match status" value="1"/>
</dbReference>
<protein>
    <submittedName>
        <fullName evidence="12">Uncharacterized protein</fullName>
    </submittedName>
</protein>
<evidence type="ECO:0000313" key="16">
    <source>
        <dbReference type="EMBL" id="CAF4008234.1"/>
    </source>
</evidence>
<dbReference type="PROSITE" id="PS51420">
    <property type="entry name" value="RHO"/>
    <property type="match status" value="1"/>
</dbReference>
<evidence type="ECO:0000313" key="11">
    <source>
        <dbReference type="EMBL" id="CAF0921338.1"/>
    </source>
</evidence>
<dbReference type="Proteomes" id="UP000663854">
    <property type="component" value="Unassembled WGS sequence"/>
</dbReference>
<dbReference type="FunFam" id="3.40.50.300:FF:000475">
    <property type="entry name" value="GTP-binding protein Rhes"/>
    <property type="match status" value="1"/>
</dbReference>
<dbReference type="EMBL" id="CAJNOH010000242">
    <property type="protein sequence ID" value="CAF0963521.1"/>
    <property type="molecule type" value="Genomic_DNA"/>
</dbReference>
<evidence type="ECO:0000313" key="14">
    <source>
        <dbReference type="EMBL" id="CAF1030558.1"/>
    </source>
</evidence>
<feature type="compositionally biased region" description="Basic residues" evidence="10">
    <location>
        <begin position="251"/>
        <end position="260"/>
    </location>
</feature>
<dbReference type="AlphaFoldDB" id="A0A814E402"/>
<evidence type="ECO:0000313" key="13">
    <source>
        <dbReference type="EMBL" id="CAF1029820.1"/>
    </source>
</evidence>
<keyword evidence="4" id="KW-0547">Nucleotide-binding</keyword>
<evidence type="ECO:0000256" key="8">
    <source>
        <dbReference type="ARBA" id="ARBA00023289"/>
    </source>
</evidence>
<dbReference type="InterPro" id="IPR001806">
    <property type="entry name" value="Small_GTPase"/>
</dbReference>
<reference evidence="12" key="1">
    <citation type="submission" date="2021-02" db="EMBL/GenBank/DDBJ databases">
        <authorList>
            <person name="Nowell W R."/>
        </authorList>
    </citation>
    <scope>NUCLEOTIDE SEQUENCE</scope>
</reference>
<accession>A0A814E402</accession>
<dbReference type="SUPFAM" id="SSF52540">
    <property type="entry name" value="P-loop containing nucleoside triphosphate hydrolases"/>
    <property type="match status" value="1"/>
</dbReference>
<evidence type="ECO:0000256" key="2">
    <source>
        <dbReference type="ARBA" id="ARBA00022475"/>
    </source>
</evidence>
<dbReference type="Proteomes" id="UP000663889">
    <property type="component" value="Unassembled WGS sequence"/>
</dbReference>
<feature type="compositionally biased region" description="Polar residues" evidence="10">
    <location>
        <begin position="21"/>
        <end position="35"/>
    </location>
</feature>
<feature type="region of interest" description="Disordered" evidence="10">
    <location>
        <begin position="16"/>
        <end position="48"/>
    </location>
</feature>
<keyword evidence="18" id="KW-1185">Reference proteome</keyword>
<evidence type="ECO:0000313" key="18">
    <source>
        <dbReference type="Proteomes" id="UP000663870"/>
    </source>
</evidence>
<feature type="region of interest" description="Disordered" evidence="10">
    <location>
        <begin position="231"/>
        <end position="260"/>
    </location>
</feature>
<dbReference type="OrthoDB" id="265044at2759"/>
<dbReference type="Gene3D" id="3.40.50.300">
    <property type="entry name" value="P-loop containing nucleotide triphosphate hydrolases"/>
    <property type="match status" value="1"/>
</dbReference>
<dbReference type="Proteomes" id="UP000663882">
    <property type="component" value="Unassembled WGS sequence"/>
</dbReference>
<dbReference type="PANTHER" id="PTHR46149:SF7">
    <property type="entry name" value="GTP-BINDING PROTEIN DI-RAS2"/>
    <property type="match status" value="1"/>
</dbReference>
<dbReference type="NCBIfam" id="TIGR00231">
    <property type="entry name" value="small_GTP"/>
    <property type="match status" value="1"/>
</dbReference>
<dbReference type="EMBL" id="CAJNOL010000364">
    <property type="protein sequence ID" value="CAF1029820.1"/>
    <property type="molecule type" value="Genomic_DNA"/>
</dbReference>
<dbReference type="GO" id="GO:0005525">
    <property type="term" value="F:GTP binding"/>
    <property type="evidence" value="ECO:0007669"/>
    <property type="project" value="UniProtKB-KW"/>
</dbReference>
<proteinExistence type="inferred from homology"/>
<keyword evidence="7" id="KW-0449">Lipoprotein</keyword>
<dbReference type="EMBL" id="CAJNOU010000220">
    <property type="protein sequence ID" value="CAF0921338.1"/>
    <property type="molecule type" value="Genomic_DNA"/>
</dbReference>
<keyword evidence="6" id="KW-0472">Membrane</keyword>
<keyword evidence="2" id="KW-1003">Cell membrane</keyword>
<dbReference type="InterPro" id="IPR052236">
    <property type="entry name" value="Small_GTPase_RasD"/>
</dbReference>
<evidence type="ECO:0000256" key="4">
    <source>
        <dbReference type="ARBA" id="ARBA00022741"/>
    </source>
</evidence>
<dbReference type="PROSITE" id="PS51419">
    <property type="entry name" value="RAB"/>
    <property type="match status" value="1"/>
</dbReference>
<comment type="similarity">
    <text evidence="9">Belongs to the small GTPase superfamily. RasD family.</text>
</comment>
<evidence type="ECO:0000313" key="12">
    <source>
        <dbReference type="EMBL" id="CAF0963521.1"/>
    </source>
</evidence>
<dbReference type="InterPro" id="IPR027417">
    <property type="entry name" value="P-loop_NTPase"/>
</dbReference>
<evidence type="ECO:0000313" key="17">
    <source>
        <dbReference type="Proteomes" id="UP000663854"/>
    </source>
</evidence>
<evidence type="ECO:0000256" key="6">
    <source>
        <dbReference type="ARBA" id="ARBA00023136"/>
    </source>
</evidence>
<organism evidence="12 17">
    <name type="scientific">Rotaria sordida</name>
    <dbReference type="NCBI Taxonomy" id="392033"/>
    <lineage>
        <taxon>Eukaryota</taxon>
        <taxon>Metazoa</taxon>
        <taxon>Spiralia</taxon>
        <taxon>Gnathifera</taxon>
        <taxon>Rotifera</taxon>
        <taxon>Eurotatoria</taxon>
        <taxon>Bdelloidea</taxon>
        <taxon>Philodinida</taxon>
        <taxon>Philodinidae</taxon>
        <taxon>Rotaria</taxon>
    </lineage>
</organism>
<dbReference type="EMBL" id="CAJNOO010002357">
    <property type="protein sequence ID" value="CAF1259936.1"/>
    <property type="molecule type" value="Genomic_DNA"/>
</dbReference>
<dbReference type="PANTHER" id="PTHR46149">
    <property type="entry name" value="MIP08469P"/>
    <property type="match status" value="1"/>
</dbReference>
<evidence type="ECO:0000256" key="9">
    <source>
        <dbReference type="ARBA" id="ARBA00038061"/>
    </source>
</evidence>
<feature type="compositionally biased region" description="Basic residues" evidence="10">
    <location>
        <begin position="36"/>
        <end position="45"/>
    </location>
</feature>
<evidence type="ECO:0000256" key="3">
    <source>
        <dbReference type="ARBA" id="ARBA00022481"/>
    </source>
</evidence>
<dbReference type="PROSITE" id="PS51421">
    <property type="entry name" value="RAS"/>
    <property type="match status" value="1"/>
</dbReference>
<evidence type="ECO:0000313" key="15">
    <source>
        <dbReference type="EMBL" id="CAF1259936.1"/>
    </source>
</evidence>
<dbReference type="GO" id="GO:0005886">
    <property type="term" value="C:plasma membrane"/>
    <property type="evidence" value="ECO:0007669"/>
    <property type="project" value="UniProtKB-SubCell"/>
</dbReference>
<dbReference type="SMART" id="SM00175">
    <property type="entry name" value="RAB"/>
    <property type="match status" value="1"/>
</dbReference>
<dbReference type="Proteomes" id="UP000663870">
    <property type="component" value="Unassembled WGS sequence"/>
</dbReference>
<dbReference type="EMBL" id="CAJOAX010007386">
    <property type="protein sequence ID" value="CAF4008234.1"/>
    <property type="molecule type" value="Genomic_DNA"/>
</dbReference>
<dbReference type="SMART" id="SM00174">
    <property type="entry name" value="RHO"/>
    <property type="match status" value="1"/>
</dbReference>
<evidence type="ECO:0000256" key="10">
    <source>
        <dbReference type="SAM" id="MobiDB-lite"/>
    </source>
</evidence>
<dbReference type="Proteomes" id="UP000663823">
    <property type="component" value="Unassembled WGS sequence"/>
</dbReference>
<name>A0A814E402_9BILA</name>
<keyword evidence="5" id="KW-0342">GTP-binding</keyword>
<comment type="caution">
    <text evidence="12">The sequence shown here is derived from an EMBL/GenBank/DDBJ whole genome shotgun (WGS) entry which is preliminary data.</text>
</comment>
<dbReference type="EMBL" id="CAJNOL010000365">
    <property type="protein sequence ID" value="CAF1030558.1"/>
    <property type="molecule type" value="Genomic_DNA"/>
</dbReference>
<dbReference type="PRINTS" id="PR00449">
    <property type="entry name" value="RASTRNSFRMNG"/>
</dbReference>
<dbReference type="GO" id="GO:0003924">
    <property type="term" value="F:GTPase activity"/>
    <property type="evidence" value="ECO:0007669"/>
    <property type="project" value="InterPro"/>
</dbReference>
<keyword evidence="3" id="KW-0488">Methylation</keyword>
<dbReference type="InterPro" id="IPR005225">
    <property type="entry name" value="Small_GTP-bd"/>
</dbReference>
<keyword evidence="8" id="KW-0636">Prenylation</keyword>